<keyword evidence="2" id="KW-1185">Reference proteome</keyword>
<sequence length="211" mass="23730">MTLPLDPKSGSGRFPGFDVIAHADHWDQATQAVVGARLGRLPDPRFFSPDEELTARALFDQLLDQREDPRVPVFQLVDTRLAESQTDGWHYADLPPDSEAWRTTLAALDDEARSRFGGRFGHCEWDQQAEILSDINGLEEADWHGYPASRVWSLWTRYACTAFYSHPSAWNEIGFDGPAYPRGYKNLGVDRLEGFEVRDHNPGLGPGDDDA</sequence>
<dbReference type="STRING" id="640635.SAMN04489806_1772"/>
<dbReference type="Pfam" id="PF13618">
    <property type="entry name" value="Gluconate_2-dh3"/>
    <property type="match status" value="1"/>
</dbReference>
<dbReference type="Proteomes" id="UP000199183">
    <property type="component" value="Unassembled WGS sequence"/>
</dbReference>
<accession>A0A1H4M663</accession>
<name>A0A1H4M663_9MICO</name>
<dbReference type="InterPro" id="IPR027056">
    <property type="entry name" value="Gluconate_2DH_su3"/>
</dbReference>
<dbReference type="EMBL" id="FNRY01000001">
    <property type="protein sequence ID" value="SEB78561.1"/>
    <property type="molecule type" value="Genomic_DNA"/>
</dbReference>
<proteinExistence type="predicted"/>
<evidence type="ECO:0000313" key="2">
    <source>
        <dbReference type="Proteomes" id="UP000199183"/>
    </source>
</evidence>
<gene>
    <name evidence="1" type="ORF">SAMN04489806_1772</name>
</gene>
<dbReference type="AlphaFoldDB" id="A0A1H4M663"/>
<reference evidence="1 2" key="1">
    <citation type="submission" date="2016-10" db="EMBL/GenBank/DDBJ databases">
        <authorList>
            <person name="de Groot N.N."/>
        </authorList>
    </citation>
    <scope>NUCLEOTIDE SEQUENCE [LARGE SCALE GENOMIC DNA]</scope>
    <source>
        <strain evidence="1 2">DSM 21799</strain>
    </source>
</reference>
<dbReference type="OrthoDB" id="63962at2"/>
<evidence type="ECO:0000313" key="1">
    <source>
        <dbReference type="EMBL" id="SEB78561.1"/>
    </source>
</evidence>
<protein>
    <submittedName>
        <fullName evidence="1">Gluconate 2-dehydrogenase subunit 3</fullName>
    </submittedName>
</protein>
<dbReference type="RefSeq" id="WP_091182760.1">
    <property type="nucleotide sequence ID" value="NZ_FNRY01000001.1"/>
</dbReference>
<organism evidence="1 2">
    <name type="scientific">Paramicrobacterium humi</name>
    <dbReference type="NCBI Taxonomy" id="640635"/>
    <lineage>
        <taxon>Bacteria</taxon>
        <taxon>Bacillati</taxon>
        <taxon>Actinomycetota</taxon>
        <taxon>Actinomycetes</taxon>
        <taxon>Micrococcales</taxon>
        <taxon>Microbacteriaceae</taxon>
        <taxon>Paramicrobacterium</taxon>
    </lineage>
</organism>